<dbReference type="EMBL" id="BGPR01005015">
    <property type="protein sequence ID" value="GBN05936.1"/>
    <property type="molecule type" value="Genomic_DNA"/>
</dbReference>
<protein>
    <submittedName>
        <fullName evidence="2">Uncharacterized protein</fullName>
    </submittedName>
</protein>
<sequence length="101" mass="10925">MKCLLFLVLTITINEYKIKGHASQSRQSLAQGPEIQIKIPRVVRKVGEGASSGVAPSSDHGSRVCPPNSPGAALKGRGNVSKLKQYQELSILMLNYFTCLV</sequence>
<dbReference type="AlphaFoldDB" id="A0A4Y2KX32"/>
<name>A0A4Y2KX32_ARAVE</name>
<proteinExistence type="predicted"/>
<evidence type="ECO:0000256" key="1">
    <source>
        <dbReference type="SAM" id="MobiDB-lite"/>
    </source>
</evidence>
<dbReference type="Proteomes" id="UP000499080">
    <property type="component" value="Unassembled WGS sequence"/>
</dbReference>
<feature type="region of interest" description="Disordered" evidence="1">
    <location>
        <begin position="48"/>
        <end position="76"/>
    </location>
</feature>
<organism evidence="2 3">
    <name type="scientific">Araneus ventricosus</name>
    <name type="common">Orbweaver spider</name>
    <name type="synonym">Epeira ventricosa</name>
    <dbReference type="NCBI Taxonomy" id="182803"/>
    <lineage>
        <taxon>Eukaryota</taxon>
        <taxon>Metazoa</taxon>
        <taxon>Ecdysozoa</taxon>
        <taxon>Arthropoda</taxon>
        <taxon>Chelicerata</taxon>
        <taxon>Arachnida</taxon>
        <taxon>Araneae</taxon>
        <taxon>Araneomorphae</taxon>
        <taxon>Entelegynae</taxon>
        <taxon>Araneoidea</taxon>
        <taxon>Araneidae</taxon>
        <taxon>Araneus</taxon>
    </lineage>
</organism>
<keyword evidence="3" id="KW-1185">Reference proteome</keyword>
<evidence type="ECO:0000313" key="2">
    <source>
        <dbReference type="EMBL" id="GBN05936.1"/>
    </source>
</evidence>
<evidence type="ECO:0000313" key="3">
    <source>
        <dbReference type="Proteomes" id="UP000499080"/>
    </source>
</evidence>
<gene>
    <name evidence="2" type="ORF">AVEN_205982_1</name>
</gene>
<comment type="caution">
    <text evidence="2">The sequence shown here is derived from an EMBL/GenBank/DDBJ whole genome shotgun (WGS) entry which is preliminary data.</text>
</comment>
<accession>A0A4Y2KX32</accession>
<reference evidence="2 3" key="1">
    <citation type="journal article" date="2019" name="Sci. Rep.">
        <title>Orb-weaving spider Araneus ventricosus genome elucidates the spidroin gene catalogue.</title>
        <authorList>
            <person name="Kono N."/>
            <person name="Nakamura H."/>
            <person name="Ohtoshi R."/>
            <person name="Moran D.A.P."/>
            <person name="Shinohara A."/>
            <person name="Yoshida Y."/>
            <person name="Fujiwara M."/>
            <person name="Mori M."/>
            <person name="Tomita M."/>
            <person name="Arakawa K."/>
        </authorList>
    </citation>
    <scope>NUCLEOTIDE SEQUENCE [LARGE SCALE GENOMIC DNA]</scope>
</reference>